<name>A0A9W9RLQ4_PENBR</name>
<dbReference type="Proteomes" id="UP001148299">
    <property type="component" value="Unassembled WGS sequence"/>
</dbReference>
<dbReference type="InterPro" id="IPR011042">
    <property type="entry name" value="6-blade_b-propeller_TolB-like"/>
</dbReference>
<reference evidence="2" key="1">
    <citation type="submission" date="2022-12" db="EMBL/GenBank/DDBJ databases">
        <authorList>
            <person name="Petersen C."/>
        </authorList>
    </citation>
    <scope>NUCLEOTIDE SEQUENCE</scope>
    <source>
        <strain evidence="2">IBT 35675</strain>
    </source>
</reference>
<proteinExistence type="predicted"/>
<evidence type="ECO:0000256" key="1">
    <source>
        <dbReference type="SAM" id="SignalP"/>
    </source>
</evidence>
<dbReference type="Pfam" id="PF07676">
    <property type="entry name" value="PD40"/>
    <property type="match status" value="7"/>
</dbReference>
<dbReference type="InterPro" id="IPR011659">
    <property type="entry name" value="WD40"/>
</dbReference>
<dbReference type="AlphaFoldDB" id="A0A9W9RLQ4"/>
<keyword evidence="1" id="KW-0732">Signal</keyword>
<comment type="caution">
    <text evidence="2">The sequence shown here is derived from an EMBL/GenBank/DDBJ whole genome shotgun (WGS) entry which is preliminary data.</text>
</comment>
<sequence>MHIIIFSLVGFVLVPTFAACPRLRDAAPTAYEQDIPHLYKKSDVLPLDPRASDFSTGDKNASGNKGIFLMNRISPGTSKLYIANADGSDEHELLEEAIYEYHATFSPDGEWITFTGERNGDGNSDIYRVRTDGSDLQPILESPAMEDSVVLSPNGSLAAYVSTANSYKANIWVKDLDTGAEWNITDTIANRPNDTMMAGHFRPSWSPDGEWIAFSSDRNTPWDGHGSPTYLGLAGWEHTQELSIYVIRSDGSNLRRVAHRPGYCLGSPKWSPDGTRIVFYEMTREETWISRRPELMASANTTVVSIGFDGEDRRTEVSGPGVKIFPQYVTDDTIGYFLKGGTNRGFYLTKRSSYLTNSDQSRTYVSSPSWSPDGNYVVYEKVTWAIRPLFKKLYSWDTEWDYRFTDVLPQISSKGRIVVTDKFLGNSSIVTFNREGKNISLVYDPSLTGYVHPEQVRNSFAGAYSPSWSSDGEWLVFGVGTWFEERGNRGGWVVRATENGSYSDILTTSNDTLSGGDQLNTGFPSFSHDGKKVVYRVWGPETAKFGNKTQTGLRLIDLETREITQLTIGWDNFPTFSPDGNLILFTRKTDPTNYEICTIHADGSDLRILTSSGANDAHAVWRQDGKIMWSTGMYGFQYECPLYDNTFQPYSQIMIMDSNGSNKRPLTNSIWEDSMPLFIPNEGF</sequence>
<keyword evidence="3" id="KW-1185">Reference proteome</keyword>
<organism evidence="2 3">
    <name type="scientific">Penicillium brevicompactum</name>
    <dbReference type="NCBI Taxonomy" id="5074"/>
    <lineage>
        <taxon>Eukaryota</taxon>
        <taxon>Fungi</taxon>
        <taxon>Dikarya</taxon>
        <taxon>Ascomycota</taxon>
        <taxon>Pezizomycotina</taxon>
        <taxon>Eurotiomycetes</taxon>
        <taxon>Eurotiomycetidae</taxon>
        <taxon>Eurotiales</taxon>
        <taxon>Aspergillaceae</taxon>
        <taxon>Penicillium</taxon>
    </lineage>
</organism>
<dbReference type="SUPFAM" id="SSF82171">
    <property type="entry name" value="DPP6 N-terminal domain-like"/>
    <property type="match status" value="2"/>
</dbReference>
<feature type="signal peptide" evidence="1">
    <location>
        <begin position="1"/>
        <end position="18"/>
    </location>
</feature>
<protein>
    <submittedName>
        <fullName evidence="2">Uncharacterized protein</fullName>
    </submittedName>
</protein>
<accession>A0A9W9RLQ4</accession>
<feature type="chain" id="PRO_5040799330" evidence="1">
    <location>
        <begin position="19"/>
        <end position="684"/>
    </location>
</feature>
<evidence type="ECO:0000313" key="3">
    <source>
        <dbReference type="Proteomes" id="UP001148299"/>
    </source>
</evidence>
<evidence type="ECO:0000313" key="2">
    <source>
        <dbReference type="EMBL" id="KAJ5362536.1"/>
    </source>
</evidence>
<gene>
    <name evidence="2" type="ORF">N7541_003380</name>
</gene>
<dbReference type="Gene3D" id="2.120.10.30">
    <property type="entry name" value="TolB, C-terminal domain"/>
    <property type="match status" value="2"/>
</dbReference>
<reference evidence="2" key="2">
    <citation type="journal article" date="2023" name="IMA Fungus">
        <title>Comparative genomic study of the Penicillium genus elucidates a diverse pangenome and 15 lateral gene transfer events.</title>
        <authorList>
            <person name="Petersen C."/>
            <person name="Sorensen T."/>
            <person name="Nielsen M.R."/>
            <person name="Sondergaard T.E."/>
            <person name="Sorensen J.L."/>
            <person name="Fitzpatrick D.A."/>
            <person name="Frisvad J.C."/>
            <person name="Nielsen K.L."/>
        </authorList>
    </citation>
    <scope>NUCLEOTIDE SEQUENCE</scope>
    <source>
        <strain evidence="2">IBT 35675</strain>
    </source>
</reference>
<dbReference type="PANTHER" id="PTHR32161">
    <property type="entry name" value="DPP6 N-TERMINAL DOMAIN-LIKE PROTEIN"/>
    <property type="match status" value="1"/>
</dbReference>
<dbReference type="EMBL" id="JAPZBR010000002">
    <property type="protein sequence ID" value="KAJ5362536.1"/>
    <property type="molecule type" value="Genomic_DNA"/>
</dbReference>
<dbReference type="PANTHER" id="PTHR32161:SF8">
    <property type="entry name" value="DPP6 N-TERMINAL DOMAIN-LIKE PROTEIN"/>
    <property type="match status" value="1"/>
</dbReference>